<dbReference type="Proteomes" id="UP000282211">
    <property type="component" value="Unassembled WGS sequence"/>
</dbReference>
<dbReference type="PANTHER" id="PTHR47964">
    <property type="entry name" value="ATP-DEPENDENT DNA HELICASE HOMOLOG RECG, CHLOROPLASTIC"/>
    <property type="match status" value="1"/>
</dbReference>
<evidence type="ECO:0000313" key="12">
    <source>
        <dbReference type="EMBL" id="RKQ71400.1"/>
    </source>
</evidence>
<dbReference type="GO" id="GO:0003678">
    <property type="term" value="F:DNA helicase activity"/>
    <property type="evidence" value="ECO:0007669"/>
    <property type="project" value="TreeGrafter"/>
</dbReference>
<proteinExistence type="inferred from homology"/>
<keyword evidence="4 9" id="KW-0378">Hydrolase</keyword>
<accession>A0A420WK71</accession>
<dbReference type="Pfam" id="PF02559">
    <property type="entry name" value="CarD_TRCF_RID"/>
    <property type="match status" value="1"/>
</dbReference>
<evidence type="ECO:0000256" key="5">
    <source>
        <dbReference type="ARBA" id="ARBA00022806"/>
    </source>
</evidence>
<dbReference type="Gene3D" id="3.40.50.11180">
    <property type="match status" value="1"/>
</dbReference>
<dbReference type="Pfam" id="PF03461">
    <property type="entry name" value="TRCF"/>
    <property type="match status" value="1"/>
</dbReference>
<name>A0A420WK71_9PROT</name>
<dbReference type="SMART" id="SM00490">
    <property type="entry name" value="HELICc"/>
    <property type="match status" value="1"/>
</dbReference>
<dbReference type="HAMAP" id="MF_00969">
    <property type="entry name" value="TRCF"/>
    <property type="match status" value="1"/>
</dbReference>
<dbReference type="RefSeq" id="WP_121099176.1">
    <property type="nucleotide sequence ID" value="NZ_RBII01000001.1"/>
</dbReference>
<dbReference type="Gene3D" id="2.40.10.170">
    <property type="match status" value="1"/>
</dbReference>
<dbReference type="Gene3D" id="3.90.1150.50">
    <property type="entry name" value="Transcription-repair-coupling factor, D7 domain"/>
    <property type="match status" value="1"/>
</dbReference>
<dbReference type="Pfam" id="PF00271">
    <property type="entry name" value="Helicase_C"/>
    <property type="match status" value="1"/>
</dbReference>
<evidence type="ECO:0000256" key="4">
    <source>
        <dbReference type="ARBA" id="ARBA00022801"/>
    </source>
</evidence>
<dbReference type="Pfam" id="PF17757">
    <property type="entry name" value="UvrB_inter"/>
    <property type="match status" value="1"/>
</dbReference>
<comment type="subcellular location">
    <subcellularLocation>
        <location evidence="9">Cytoplasm</location>
    </subcellularLocation>
</comment>
<keyword evidence="3 9" id="KW-0227">DNA damage</keyword>
<evidence type="ECO:0000256" key="1">
    <source>
        <dbReference type="ARBA" id="ARBA00022490"/>
    </source>
</evidence>
<dbReference type="GO" id="GO:0005524">
    <property type="term" value="F:ATP binding"/>
    <property type="evidence" value="ECO:0007669"/>
    <property type="project" value="UniProtKB-UniRule"/>
</dbReference>
<evidence type="ECO:0000259" key="11">
    <source>
        <dbReference type="PROSITE" id="PS51194"/>
    </source>
</evidence>
<dbReference type="GO" id="GO:0005737">
    <property type="term" value="C:cytoplasm"/>
    <property type="evidence" value="ECO:0007669"/>
    <property type="project" value="UniProtKB-SubCell"/>
</dbReference>
<keyword evidence="2 9" id="KW-0547">Nucleotide-binding</keyword>
<dbReference type="InParanoid" id="A0A420WK71"/>
<dbReference type="InterPro" id="IPR004576">
    <property type="entry name" value="Mfd"/>
</dbReference>
<dbReference type="SMART" id="SM00487">
    <property type="entry name" value="DEXDc"/>
    <property type="match status" value="1"/>
</dbReference>
<sequence length="1160" mass="128509">MQIQLNRYKSAEKSLTAAGLPEGADALVFCKAIKQRGGRGVFIARDDTRASAFVAACRYFAPDIVVLNVPSWDCLPYDRISPSRALAAKRAASLFTLASLAPDTPMIVVTTASASMQKVPPRHVMASSGFMAASGQAVPREQLQSYLTHNGYSRASTVMEAGDYAIRGGIVDVFPPAFDDPIRLDFFGDELESIRSFDVHTQRTTDKLSSVQLAPVSEVFLTDDSISRFRRKYVAAFGGGVSHDPTYAAVSDGIRTQGLEHYLPLFHETTETLFDYIGAGALFAFDGLLSEARAERWDVIEDFYSSRQEHAQSRDTGSGDPSKTGGLYRPLQPTELYINDVGWNEITSPLTCRYHSVFRPDNAVEIIDFGGILARSFSVERRTEGVNVFNAVKDYIQAQKTAMKRVLVAAWSEGSLDRLGNVFEDHNLNIPKIAHGPDIFEKKKGSVWRTVLPVEQGFEIDGLSVISEQDILGDRLVNRGRKRKAKNFISDAGAMQPGDLIVHIDHGLGRYLGLKTLQVQTAPHDCVELEYHGGAKLFLPVENIELLSRYGSASEGAVLDKLGGVAWQARKSKAKQRLKEMAAELIKIAAKRALRTADPLEIDQGTYNEFAARFPYVETDDQLSAIQDVFSDLESGRPMDRLICGDVGFGKTEVALRAAFAVAMSGRQVAIIAPTTILSRQHFKTFSARFKGWPVRVRQLSRLVTAKEARETKEALSQGQCDIVIGTHALLAKAIKFSDLGLVIVDEEQRFGVQHKERLKKLRADVHMLTLTATPIPRTLQMALSGIRDLSLIATPPVDRLAVRTFVMPFDEISIRKALLRERYRGGQSYFVAPRIADIPRIEEFMQNSVPEVKYVIAHGQMSASALEDIMNAFYDGEYDVLISTSIIESGIDIPSANTMVVYRADRFGLAQLYQMRGRVGRSKIRAYAYLTMPDAHVATKEAIQRLKVLQSLDTLGAGFALASHDLDMRGGGNPLGEEQSGHMKELGVELYQHMLEEAVAELKDDETAIDQSWTPQVNVGVAILIPETYISDLNLRLSTYRRISDVDDDESGNALMAELIDRFGPLPDEVRSLFEVMQIKRLCRKAHVEKVDAGPRGIVLSMRHSDIKDPSVIMHAITQNSGWRLRPDQTILVKGNFEQAKPRVRGTKRAVEALIKTPN</sequence>
<feature type="domain" description="Helicase C-terminal" evidence="11">
    <location>
        <begin position="814"/>
        <end position="968"/>
    </location>
</feature>
<keyword evidence="8 9" id="KW-0234">DNA repair</keyword>
<dbReference type="InterPro" id="IPR001650">
    <property type="entry name" value="Helicase_C-like"/>
</dbReference>
<dbReference type="FunCoup" id="A0A420WK71">
    <property type="interactions" value="433"/>
</dbReference>
<dbReference type="Pfam" id="PF00270">
    <property type="entry name" value="DEAD"/>
    <property type="match status" value="1"/>
</dbReference>
<gene>
    <name evidence="9" type="primary">mfd</name>
    <name evidence="12" type="ORF">DES40_0716</name>
</gene>
<comment type="similarity">
    <text evidence="9">In the C-terminal section; belongs to the helicase family. RecG subfamily.</text>
</comment>
<comment type="function">
    <text evidence="9">Couples transcription and DNA repair by recognizing RNA polymerase (RNAP) stalled at DNA lesions. Mediates ATP-dependent release of RNAP and its truncated transcript from the DNA, and recruitment of nucleotide excision repair machinery to the damaged site.</text>
</comment>
<dbReference type="Gene3D" id="3.40.50.300">
    <property type="entry name" value="P-loop containing nucleotide triphosphate hydrolases"/>
    <property type="match status" value="2"/>
</dbReference>
<keyword evidence="7 9" id="KW-0238">DNA-binding</keyword>
<dbReference type="SUPFAM" id="SSF141259">
    <property type="entry name" value="CarD-like"/>
    <property type="match status" value="1"/>
</dbReference>
<keyword evidence="1 9" id="KW-0963">Cytoplasm</keyword>
<dbReference type="InterPro" id="IPR037235">
    <property type="entry name" value="TRCF-like_C_D7"/>
</dbReference>
<dbReference type="InterPro" id="IPR041471">
    <property type="entry name" value="UvrB_inter"/>
</dbReference>
<comment type="caution">
    <text evidence="12">The sequence shown here is derived from an EMBL/GenBank/DDBJ whole genome shotgun (WGS) entry which is preliminary data.</text>
</comment>
<dbReference type="SMART" id="SM01058">
    <property type="entry name" value="CarD_TRCF"/>
    <property type="match status" value="1"/>
</dbReference>
<reference evidence="12 13" key="1">
    <citation type="submission" date="2018-10" db="EMBL/GenBank/DDBJ databases">
        <title>Genomic Encyclopedia of Type Strains, Phase IV (KMG-IV): sequencing the most valuable type-strain genomes for metagenomic binning, comparative biology and taxonomic classification.</title>
        <authorList>
            <person name="Goeker M."/>
        </authorList>
    </citation>
    <scope>NUCLEOTIDE SEQUENCE [LARGE SCALE GENOMIC DNA]</scope>
    <source>
        <strain evidence="12 13">DSM 22008</strain>
    </source>
</reference>
<dbReference type="InterPro" id="IPR011545">
    <property type="entry name" value="DEAD/DEAH_box_helicase_dom"/>
</dbReference>
<evidence type="ECO:0000256" key="7">
    <source>
        <dbReference type="ARBA" id="ARBA00023125"/>
    </source>
</evidence>
<dbReference type="SUPFAM" id="SSF143517">
    <property type="entry name" value="TRCF domain-like"/>
    <property type="match status" value="1"/>
</dbReference>
<keyword evidence="6 9" id="KW-0067">ATP-binding</keyword>
<evidence type="ECO:0000313" key="13">
    <source>
        <dbReference type="Proteomes" id="UP000282211"/>
    </source>
</evidence>
<dbReference type="GO" id="GO:0003684">
    <property type="term" value="F:damaged DNA binding"/>
    <property type="evidence" value="ECO:0007669"/>
    <property type="project" value="InterPro"/>
</dbReference>
<dbReference type="EMBL" id="RBII01000001">
    <property type="protein sequence ID" value="RKQ71400.1"/>
    <property type="molecule type" value="Genomic_DNA"/>
</dbReference>
<dbReference type="Gene3D" id="3.40.50.11140">
    <property type="match status" value="1"/>
</dbReference>
<dbReference type="GO" id="GO:0006355">
    <property type="term" value="P:regulation of DNA-templated transcription"/>
    <property type="evidence" value="ECO:0007669"/>
    <property type="project" value="UniProtKB-UniRule"/>
</dbReference>
<evidence type="ECO:0000256" key="6">
    <source>
        <dbReference type="ARBA" id="ARBA00022840"/>
    </source>
</evidence>
<evidence type="ECO:0000256" key="3">
    <source>
        <dbReference type="ARBA" id="ARBA00022763"/>
    </source>
</evidence>
<evidence type="ECO:0000256" key="8">
    <source>
        <dbReference type="ARBA" id="ARBA00023204"/>
    </source>
</evidence>
<dbReference type="Gene3D" id="3.30.2060.10">
    <property type="entry name" value="Penicillin-binding protein 1b domain"/>
    <property type="match status" value="1"/>
</dbReference>
<dbReference type="InterPro" id="IPR003711">
    <property type="entry name" value="CarD-like/TRCF_RID"/>
</dbReference>
<dbReference type="AlphaFoldDB" id="A0A420WK71"/>
<dbReference type="PROSITE" id="PS51192">
    <property type="entry name" value="HELICASE_ATP_BIND_1"/>
    <property type="match status" value="1"/>
</dbReference>
<dbReference type="InterPro" id="IPR027417">
    <property type="entry name" value="P-loop_NTPase"/>
</dbReference>
<comment type="similarity">
    <text evidence="9">In the N-terminal section; belongs to the UvrB family.</text>
</comment>
<keyword evidence="13" id="KW-1185">Reference proteome</keyword>
<feature type="domain" description="Helicase ATP-binding" evidence="10">
    <location>
        <begin position="632"/>
        <end position="793"/>
    </location>
</feature>
<dbReference type="PROSITE" id="PS51194">
    <property type="entry name" value="HELICASE_CTER"/>
    <property type="match status" value="1"/>
</dbReference>
<dbReference type="GO" id="GO:0000716">
    <property type="term" value="P:transcription-coupled nucleotide-excision repair, DNA damage recognition"/>
    <property type="evidence" value="ECO:0007669"/>
    <property type="project" value="UniProtKB-UniRule"/>
</dbReference>
<keyword evidence="5" id="KW-0347">Helicase</keyword>
<dbReference type="InterPro" id="IPR014001">
    <property type="entry name" value="Helicase_ATP-bd"/>
</dbReference>
<dbReference type="InterPro" id="IPR036101">
    <property type="entry name" value="CarD-like/TRCF_RID_sf"/>
</dbReference>
<dbReference type="InterPro" id="IPR005118">
    <property type="entry name" value="TRCF_C"/>
</dbReference>
<dbReference type="InterPro" id="IPR047112">
    <property type="entry name" value="RecG/Mfd"/>
</dbReference>
<dbReference type="SMART" id="SM00982">
    <property type="entry name" value="TRCF"/>
    <property type="match status" value="1"/>
</dbReference>
<dbReference type="GO" id="GO:0016787">
    <property type="term" value="F:hydrolase activity"/>
    <property type="evidence" value="ECO:0007669"/>
    <property type="project" value="UniProtKB-KW"/>
</dbReference>
<dbReference type="CDD" id="cd17991">
    <property type="entry name" value="DEXHc_TRCF"/>
    <property type="match status" value="1"/>
</dbReference>
<organism evidence="12 13">
    <name type="scientific">Litorimonas taeanensis</name>
    <dbReference type="NCBI Taxonomy" id="568099"/>
    <lineage>
        <taxon>Bacteria</taxon>
        <taxon>Pseudomonadati</taxon>
        <taxon>Pseudomonadota</taxon>
        <taxon>Alphaproteobacteria</taxon>
        <taxon>Maricaulales</taxon>
        <taxon>Robiginitomaculaceae</taxon>
    </lineage>
</organism>
<dbReference type="OrthoDB" id="9804325at2"/>
<dbReference type="EC" id="3.6.4.-" evidence="9"/>
<dbReference type="NCBIfam" id="TIGR00580">
    <property type="entry name" value="mfd"/>
    <property type="match status" value="1"/>
</dbReference>
<dbReference type="SUPFAM" id="SSF52540">
    <property type="entry name" value="P-loop containing nucleoside triphosphate hydrolases"/>
    <property type="match status" value="4"/>
</dbReference>
<evidence type="ECO:0000259" key="10">
    <source>
        <dbReference type="PROSITE" id="PS51192"/>
    </source>
</evidence>
<dbReference type="PANTHER" id="PTHR47964:SF1">
    <property type="entry name" value="ATP-DEPENDENT DNA HELICASE HOMOLOG RECG, CHLOROPLASTIC"/>
    <property type="match status" value="1"/>
</dbReference>
<protein>
    <recommendedName>
        <fullName evidence="9">Transcription-repair-coupling factor</fullName>
        <shortName evidence="9">TRCF</shortName>
        <ecNumber evidence="9">3.6.4.-</ecNumber>
    </recommendedName>
</protein>
<evidence type="ECO:0000256" key="9">
    <source>
        <dbReference type="HAMAP-Rule" id="MF_00969"/>
    </source>
</evidence>
<evidence type="ECO:0000256" key="2">
    <source>
        <dbReference type="ARBA" id="ARBA00022741"/>
    </source>
</evidence>